<dbReference type="Pfam" id="PF24523">
    <property type="entry name" value="DUF7595"/>
    <property type="match status" value="1"/>
</dbReference>
<dbReference type="InterPro" id="IPR036047">
    <property type="entry name" value="F-box-like_dom_sf"/>
</dbReference>
<dbReference type="AlphaFoldDB" id="A0A0D9VZP0"/>
<keyword evidence="3" id="KW-1185">Reference proteome</keyword>
<dbReference type="STRING" id="77586.A0A0D9VZP0"/>
<dbReference type="eggNOG" id="ENOG502R3DV">
    <property type="taxonomic scope" value="Eukaryota"/>
</dbReference>
<protein>
    <recommendedName>
        <fullName evidence="1">F-box domain-containing protein</fullName>
    </recommendedName>
</protein>
<reference evidence="2 3" key="1">
    <citation type="submission" date="2012-08" db="EMBL/GenBank/DDBJ databases">
        <title>Oryza genome evolution.</title>
        <authorList>
            <person name="Wing R.A."/>
        </authorList>
    </citation>
    <scope>NUCLEOTIDE SEQUENCE</scope>
</reference>
<proteinExistence type="predicted"/>
<dbReference type="PANTHER" id="PTHR35828">
    <property type="entry name" value="OS08G0203800 PROTEIN-RELATED"/>
    <property type="match status" value="1"/>
</dbReference>
<accession>A0A0D9VZP0</accession>
<reference evidence="3" key="2">
    <citation type="submission" date="2013-12" db="EMBL/GenBank/DDBJ databases">
        <authorList>
            <person name="Yu Y."/>
            <person name="Lee S."/>
            <person name="de Baynast K."/>
            <person name="Wissotski M."/>
            <person name="Liu L."/>
            <person name="Talag J."/>
            <person name="Goicoechea J."/>
            <person name="Angelova A."/>
            <person name="Jetty R."/>
            <person name="Kudrna D."/>
            <person name="Golser W."/>
            <person name="Rivera L."/>
            <person name="Zhang J."/>
            <person name="Wing R."/>
        </authorList>
    </citation>
    <scope>NUCLEOTIDE SEQUENCE</scope>
</reference>
<dbReference type="EnsemblPlants" id="LPERR03G30370.1">
    <property type="protein sequence ID" value="LPERR03G30370.1"/>
    <property type="gene ID" value="LPERR03G30370"/>
</dbReference>
<dbReference type="HOGENOM" id="CLU_1139451_0_0_1"/>
<dbReference type="InterPro" id="IPR056016">
    <property type="entry name" value="DUF7595"/>
</dbReference>
<sequence>MGASSSVSVASSPVARSIVSILPDDLQLEIVARTDVTTIIRCASTYRKLRGLIRDQGFRRRRRAVRGEPNGGFDTSLLVGISYRIRIGLGDAAQSHECVLRTLPSSASRPLRFNPILLNSFEPLASRDGLVILKQVAAAAGDGFRDTRIQREKEVSFSLCVCNAITGDVTDFLPAPKINEDICPPALLAVGDGGKSFEVLVMDRTMQTQTFSSKKRRWSRVRKASDDDEQFFLSGRPIVLRLKE</sequence>
<evidence type="ECO:0000259" key="1">
    <source>
        <dbReference type="SMART" id="SM00256"/>
    </source>
</evidence>
<reference evidence="2" key="3">
    <citation type="submission" date="2015-04" db="UniProtKB">
        <authorList>
            <consortium name="EnsemblPlants"/>
        </authorList>
    </citation>
    <scope>IDENTIFICATION</scope>
</reference>
<dbReference type="Gramene" id="LPERR03G30370.1">
    <property type="protein sequence ID" value="LPERR03G30370.1"/>
    <property type="gene ID" value="LPERR03G30370"/>
</dbReference>
<dbReference type="InterPro" id="IPR001810">
    <property type="entry name" value="F-box_dom"/>
</dbReference>
<dbReference type="PANTHER" id="PTHR35828:SF28">
    <property type="entry name" value="F-BOX DOMAIN CONTAINING PROTEIN"/>
    <property type="match status" value="1"/>
</dbReference>
<dbReference type="SUPFAM" id="SSF81383">
    <property type="entry name" value="F-box domain"/>
    <property type="match status" value="1"/>
</dbReference>
<name>A0A0D9VZP0_9ORYZ</name>
<evidence type="ECO:0000313" key="2">
    <source>
        <dbReference type="EnsemblPlants" id="LPERR03G30370.1"/>
    </source>
</evidence>
<dbReference type="Proteomes" id="UP000032180">
    <property type="component" value="Chromosome 3"/>
</dbReference>
<evidence type="ECO:0000313" key="3">
    <source>
        <dbReference type="Proteomes" id="UP000032180"/>
    </source>
</evidence>
<feature type="domain" description="F-box" evidence="1">
    <location>
        <begin position="22"/>
        <end position="62"/>
    </location>
</feature>
<organism evidence="2 3">
    <name type="scientific">Leersia perrieri</name>
    <dbReference type="NCBI Taxonomy" id="77586"/>
    <lineage>
        <taxon>Eukaryota</taxon>
        <taxon>Viridiplantae</taxon>
        <taxon>Streptophyta</taxon>
        <taxon>Embryophyta</taxon>
        <taxon>Tracheophyta</taxon>
        <taxon>Spermatophyta</taxon>
        <taxon>Magnoliopsida</taxon>
        <taxon>Liliopsida</taxon>
        <taxon>Poales</taxon>
        <taxon>Poaceae</taxon>
        <taxon>BOP clade</taxon>
        <taxon>Oryzoideae</taxon>
        <taxon>Oryzeae</taxon>
        <taxon>Oryzinae</taxon>
        <taxon>Leersia</taxon>
    </lineage>
</organism>
<dbReference type="SMART" id="SM00256">
    <property type="entry name" value="FBOX"/>
    <property type="match status" value="1"/>
</dbReference>
<dbReference type="Pfam" id="PF00646">
    <property type="entry name" value="F-box"/>
    <property type="match status" value="1"/>
</dbReference>